<keyword evidence="3" id="KW-0328">Glycosyltransferase</keyword>
<accession>A0A382KGX0</accession>
<dbReference type="InterPro" id="IPR050297">
    <property type="entry name" value="LipidA_mod_glycosyltrf_83"/>
</dbReference>
<dbReference type="AlphaFoldDB" id="A0A382KGX0"/>
<evidence type="ECO:0000256" key="4">
    <source>
        <dbReference type="ARBA" id="ARBA00022679"/>
    </source>
</evidence>
<dbReference type="GO" id="GO:0005886">
    <property type="term" value="C:plasma membrane"/>
    <property type="evidence" value="ECO:0007669"/>
    <property type="project" value="UniProtKB-SubCell"/>
</dbReference>
<evidence type="ECO:0000256" key="1">
    <source>
        <dbReference type="ARBA" id="ARBA00004651"/>
    </source>
</evidence>
<keyword evidence="7 8" id="KW-0472">Membrane</keyword>
<feature type="transmembrane region" description="Helical" evidence="8">
    <location>
        <begin position="123"/>
        <end position="141"/>
    </location>
</feature>
<keyword evidence="6 8" id="KW-1133">Transmembrane helix</keyword>
<protein>
    <recommendedName>
        <fullName evidence="9">Glycosyltransferase RgtA/B/C/D-like domain-containing protein</fullName>
    </recommendedName>
</protein>
<dbReference type="PANTHER" id="PTHR33908:SF11">
    <property type="entry name" value="MEMBRANE PROTEIN"/>
    <property type="match status" value="1"/>
</dbReference>
<evidence type="ECO:0000259" key="9">
    <source>
        <dbReference type="Pfam" id="PF13231"/>
    </source>
</evidence>
<evidence type="ECO:0000256" key="7">
    <source>
        <dbReference type="ARBA" id="ARBA00023136"/>
    </source>
</evidence>
<dbReference type="Pfam" id="PF13231">
    <property type="entry name" value="PMT_2"/>
    <property type="match status" value="1"/>
</dbReference>
<name>A0A382KGX0_9ZZZZ</name>
<feature type="transmembrane region" description="Helical" evidence="8">
    <location>
        <begin position="71"/>
        <end position="93"/>
    </location>
</feature>
<sequence>MAILLPLGAFVLRVIRLDYKPLWWDEGRNVFFANLDWQSAANVAVRSGDVNPPVYRMLLSAWMSTVSPSPLTIRLLSVFFGVLTVAVIYRFAVEIFNRRVGTITGVLSACAPAFIYYSQEAKGYTLMVLAVVWSSWVWYRLHSSTLNKQQSLWWSASIA</sequence>
<dbReference type="GO" id="GO:0008610">
    <property type="term" value="P:lipid biosynthetic process"/>
    <property type="evidence" value="ECO:0007669"/>
    <property type="project" value="UniProtKB-ARBA"/>
</dbReference>
<evidence type="ECO:0000256" key="3">
    <source>
        <dbReference type="ARBA" id="ARBA00022676"/>
    </source>
</evidence>
<evidence type="ECO:0000256" key="5">
    <source>
        <dbReference type="ARBA" id="ARBA00022692"/>
    </source>
</evidence>
<dbReference type="EMBL" id="UINC01080071">
    <property type="protein sequence ID" value="SVC22673.1"/>
    <property type="molecule type" value="Genomic_DNA"/>
</dbReference>
<dbReference type="PANTHER" id="PTHR33908">
    <property type="entry name" value="MANNOSYLTRANSFERASE YKCB-RELATED"/>
    <property type="match status" value="1"/>
</dbReference>
<proteinExistence type="predicted"/>
<reference evidence="10" key="1">
    <citation type="submission" date="2018-05" db="EMBL/GenBank/DDBJ databases">
        <authorList>
            <person name="Lanie J.A."/>
            <person name="Ng W.-L."/>
            <person name="Kazmierczak K.M."/>
            <person name="Andrzejewski T.M."/>
            <person name="Davidsen T.M."/>
            <person name="Wayne K.J."/>
            <person name="Tettelin H."/>
            <person name="Glass J.I."/>
            <person name="Rusch D."/>
            <person name="Podicherti R."/>
            <person name="Tsui H.-C.T."/>
            <person name="Winkler M.E."/>
        </authorList>
    </citation>
    <scope>NUCLEOTIDE SEQUENCE</scope>
</reference>
<evidence type="ECO:0000313" key="10">
    <source>
        <dbReference type="EMBL" id="SVC22673.1"/>
    </source>
</evidence>
<keyword evidence="5 8" id="KW-0812">Transmembrane</keyword>
<evidence type="ECO:0000256" key="6">
    <source>
        <dbReference type="ARBA" id="ARBA00022989"/>
    </source>
</evidence>
<evidence type="ECO:0000256" key="2">
    <source>
        <dbReference type="ARBA" id="ARBA00022475"/>
    </source>
</evidence>
<comment type="subcellular location">
    <subcellularLocation>
        <location evidence="1">Cell membrane</location>
        <topology evidence="1">Multi-pass membrane protein</topology>
    </subcellularLocation>
</comment>
<dbReference type="InterPro" id="IPR038731">
    <property type="entry name" value="RgtA/B/C-like"/>
</dbReference>
<keyword evidence="2" id="KW-1003">Cell membrane</keyword>
<gene>
    <name evidence="10" type="ORF">METZ01_LOCUS275527</name>
</gene>
<dbReference type="GO" id="GO:0016763">
    <property type="term" value="F:pentosyltransferase activity"/>
    <property type="evidence" value="ECO:0007669"/>
    <property type="project" value="TreeGrafter"/>
</dbReference>
<feature type="non-terminal residue" evidence="10">
    <location>
        <position position="159"/>
    </location>
</feature>
<organism evidence="10">
    <name type="scientific">marine metagenome</name>
    <dbReference type="NCBI Taxonomy" id="408172"/>
    <lineage>
        <taxon>unclassified sequences</taxon>
        <taxon>metagenomes</taxon>
        <taxon>ecological metagenomes</taxon>
    </lineage>
</organism>
<feature type="domain" description="Glycosyltransferase RgtA/B/C/D-like" evidence="9">
    <location>
        <begin position="51"/>
        <end position="156"/>
    </location>
</feature>
<evidence type="ECO:0000256" key="8">
    <source>
        <dbReference type="SAM" id="Phobius"/>
    </source>
</evidence>
<feature type="transmembrane region" description="Helical" evidence="8">
    <location>
        <begin position="100"/>
        <end position="117"/>
    </location>
</feature>
<keyword evidence="4" id="KW-0808">Transferase</keyword>